<dbReference type="EMBL" id="CP013729">
    <property type="protein sequence ID" value="ALV07368.1"/>
    <property type="molecule type" value="Genomic_DNA"/>
</dbReference>
<organism evidence="1 2">
    <name type="scientific">Roseateles depolymerans</name>
    <dbReference type="NCBI Taxonomy" id="76731"/>
    <lineage>
        <taxon>Bacteria</taxon>
        <taxon>Pseudomonadati</taxon>
        <taxon>Pseudomonadota</taxon>
        <taxon>Betaproteobacteria</taxon>
        <taxon>Burkholderiales</taxon>
        <taxon>Sphaerotilaceae</taxon>
        <taxon>Roseateles</taxon>
    </lineage>
</organism>
<dbReference type="Proteomes" id="UP000060699">
    <property type="component" value="Chromosome"/>
</dbReference>
<proteinExistence type="predicted"/>
<dbReference type="RefSeq" id="WP_147307014.1">
    <property type="nucleotide sequence ID" value="NZ_CP013729.1"/>
</dbReference>
<accession>A0A0U3CF80</accession>
<keyword evidence="2" id="KW-1185">Reference proteome</keyword>
<name>A0A0U3CF80_9BURK</name>
<evidence type="ECO:0000313" key="1">
    <source>
        <dbReference type="EMBL" id="ALV07368.1"/>
    </source>
</evidence>
<sequence length="227" mass="25847">MKYGFELRALPSIHDSAISKIERLRLATRELPSPWDSNADAQINIDRSGSVHSITVSKLLGKGLKGRIYYQDCVGAFQAVNNDDFGSITFDPRKVELDLFLDNVFLKYVDSFGAYFARLLDEEFIYRDFDAKRSFGAEIRTRVFRLPLAGYFSEELCRTSFGLSAKELVDLLDGAVDTVQKHENGLFLVVTRKIFPADEFDALSRSLHKLIRGNDQHRANLMPWLVD</sequence>
<evidence type="ECO:0000313" key="2">
    <source>
        <dbReference type="Proteomes" id="UP000060699"/>
    </source>
</evidence>
<reference evidence="1 2" key="1">
    <citation type="submission" date="2015-12" db="EMBL/GenBank/DDBJ databases">
        <title>Complete genome of Roseateles depolymerans KCTC 42856.</title>
        <authorList>
            <person name="Kim K.M."/>
        </authorList>
    </citation>
    <scope>NUCLEOTIDE SEQUENCE [LARGE SCALE GENOMIC DNA]</scope>
    <source>
        <strain evidence="1 2">KCTC 42856</strain>
    </source>
</reference>
<dbReference type="KEGG" id="rdp:RD2015_2905"/>
<gene>
    <name evidence="1" type="ORF">RD2015_2905</name>
</gene>
<dbReference type="AlphaFoldDB" id="A0A0U3CF80"/>
<protein>
    <submittedName>
        <fullName evidence="1">Uncharacterized protein</fullName>
    </submittedName>
</protein>